<name>A0A1H8SHC0_9EURY</name>
<evidence type="ECO:0000256" key="1">
    <source>
        <dbReference type="SAM" id="MobiDB-lite"/>
    </source>
</evidence>
<dbReference type="Proteomes" id="UP000198775">
    <property type="component" value="Unassembled WGS sequence"/>
</dbReference>
<feature type="region of interest" description="Disordered" evidence="1">
    <location>
        <begin position="1"/>
        <end position="28"/>
    </location>
</feature>
<dbReference type="InterPro" id="IPR055933">
    <property type="entry name" value="DUF7511"/>
</dbReference>
<evidence type="ECO:0000259" key="2">
    <source>
        <dbReference type="Pfam" id="PF24351"/>
    </source>
</evidence>
<dbReference type="Pfam" id="PF24351">
    <property type="entry name" value="DUF7511"/>
    <property type="match status" value="1"/>
</dbReference>
<evidence type="ECO:0000313" key="4">
    <source>
        <dbReference type="Proteomes" id="UP000198775"/>
    </source>
</evidence>
<reference evidence="4" key="1">
    <citation type="submission" date="2016-10" db="EMBL/GenBank/DDBJ databases">
        <authorList>
            <person name="Varghese N."/>
            <person name="Submissions S."/>
        </authorList>
    </citation>
    <scope>NUCLEOTIDE SEQUENCE [LARGE SCALE GENOMIC DNA]</scope>
    <source>
        <strain evidence="4">IBRC-M 10043</strain>
    </source>
</reference>
<accession>A0A1H8SHC0</accession>
<feature type="domain" description="DUF7511" evidence="2">
    <location>
        <begin position="31"/>
        <end position="77"/>
    </location>
</feature>
<keyword evidence="4" id="KW-1185">Reference proteome</keyword>
<dbReference type="AlphaFoldDB" id="A0A1H8SHC0"/>
<evidence type="ECO:0000313" key="3">
    <source>
        <dbReference type="EMBL" id="SEO78072.1"/>
    </source>
</evidence>
<feature type="compositionally biased region" description="Acidic residues" evidence="1">
    <location>
        <begin position="10"/>
        <end position="23"/>
    </location>
</feature>
<proteinExistence type="predicted"/>
<organism evidence="3 4">
    <name type="scientific">Halorientalis persicus</name>
    <dbReference type="NCBI Taxonomy" id="1367881"/>
    <lineage>
        <taxon>Archaea</taxon>
        <taxon>Methanobacteriati</taxon>
        <taxon>Methanobacteriota</taxon>
        <taxon>Stenosarchaea group</taxon>
        <taxon>Halobacteria</taxon>
        <taxon>Halobacteriales</taxon>
        <taxon>Haloarculaceae</taxon>
        <taxon>Halorientalis</taxon>
    </lineage>
</organism>
<protein>
    <recommendedName>
        <fullName evidence="2">DUF7511 domain-containing protein</fullName>
    </recommendedName>
</protein>
<sequence length="77" mass="8767">MARWLRSADEDSMNEDETLDDLADGTPADPELVSVVVEDDDAPDRCTIYHPESSGIDRMSRWITTETDLLVDLERIR</sequence>
<dbReference type="EMBL" id="FOCX01000019">
    <property type="protein sequence ID" value="SEO78072.1"/>
    <property type="molecule type" value="Genomic_DNA"/>
</dbReference>
<gene>
    <name evidence="3" type="ORF">SAMN05216388_101933</name>
</gene>